<proteinExistence type="predicted"/>
<dbReference type="GO" id="GO:0042981">
    <property type="term" value="P:regulation of apoptotic process"/>
    <property type="evidence" value="ECO:0007669"/>
    <property type="project" value="InterPro"/>
</dbReference>
<protein>
    <submittedName>
        <fullName evidence="1">Uncharacterized protein</fullName>
    </submittedName>
</protein>
<name>A0AAV4W3M1_9ARAC</name>
<sequence length="257" mass="30792">MEEDLYWFRSYWPNDDMSPPIEDHPLVQQDAVILFVSEAIEYFLRKRNIRAKMDEDLYWFRSYWPNDDMSTPIEDDPLVQRDAVILFVAEAIEYFLRKRNIRGWVPEVDLQELRANNTERRYFNDTIGQSINLRTAEWKSFQLATDNGFDLDSWLESDHASSEDYVAIYLDEIRRDTWQPADRIILMLSFACTICRHAVAKGRNHLVNAVLRALVRLFMELYPYEWIYRNTEHWAYVFIYFAQQDERADPKAYLQGG</sequence>
<dbReference type="EMBL" id="BPLQ01013969">
    <property type="protein sequence ID" value="GIY76248.1"/>
    <property type="molecule type" value="Genomic_DNA"/>
</dbReference>
<gene>
    <name evidence="1" type="primary">AVEN_44831_1</name>
    <name evidence="1" type="ORF">CDAR_49741</name>
</gene>
<reference evidence="1 2" key="1">
    <citation type="submission" date="2021-06" db="EMBL/GenBank/DDBJ databases">
        <title>Caerostris darwini draft genome.</title>
        <authorList>
            <person name="Kono N."/>
            <person name="Arakawa K."/>
        </authorList>
    </citation>
    <scope>NUCLEOTIDE SEQUENCE [LARGE SCALE GENOMIC DNA]</scope>
</reference>
<dbReference type="SUPFAM" id="SSF56854">
    <property type="entry name" value="Bcl-2 inhibitors of programmed cell death"/>
    <property type="match status" value="1"/>
</dbReference>
<organism evidence="1 2">
    <name type="scientific">Caerostris darwini</name>
    <dbReference type="NCBI Taxonomy" id="1538125"/>
    <lineage>
        <taxon>Eukaryota</taxon>
        <taxon>Metazoa</taxon>
        <taxon>Ecdysozoa</taxon>
        <taxon>Arthropoda</taxon>
        <taxon>Chelicerata</taxon>
        <taxon>Arachnida</taxon>
        <taxon>Araneae</taxon>
        <taxon>Araneomorphae</taxon>
        <taxon>Entelegynae</taxon>
        <taxon>Araneoidea</taxon>
        <taxon>Araneidae</taxon>
        <taxon>Caerostris</taxon>
    </lineage>
</organism>
<keyword evidence="2" id="KW-1185">Reference proteome</keyword>
<dbReference type="AlphaFoldDB" id="A0AAV4W3M1"/>
<evidence type="ECO:0000313" key="1">
    <source>
        <dbReference type="EMBL" id="GIY76248.1"/>
    </source>
</evidence>
<comment type="caution">
    <text evidence="1">The sequence shown here is derived from an EMBL/GenBank/DDBJ whole genome shotgun (WGS) entry which is preliminary data.</text>
</comment>
<dbReference type="Proteomes" id="UP001054837">
    <property type="component" value="Unassembled WGS sequence"/>
</dbReference>
<dbReference type="InterPro" id="IPR036834">
    <property type="entry name" value="Bcl-2-like_sf"/>
</dbReference>
<evidence type="ECO:0000313" key="2">
    <source>
        <dbReference type="Proteomes" id="UP001054837"/>
    </source>
</evidence>
<accession>A0AAV4W3M1</accession>